<proteinExistence type="inferred from homology"/>
<evidence type="ECO:0000256" key="2">
    <source>
        <dbReference type="ARBA" id="ARBA00007430"/>
    </source>
</evidence>
<feature type="transmembrane region" description="Helical" evidence="7">
    <location>
        <begin position="375"/>
        <end position="395"/>
    </location>
</feature>
<keyword evidence="4 7" id="KW-0812">Transmembrane</keyword>
<dbReference type="RefSeq" id="WP_168000982.1">
    <property type="nucleotide sequence ID" value="NZ_JAATEO010000010.1"/>
</dbReference>
<evidence type="ECO:0000256" key="5">
    <source>
        <dbReference type="ARBA" id="ARBA00022989"/>
    </source>
</evidence>
<comment type="caution">
    <text evidence="8">The sequence shown here is derived from an EMBL/GenBank/DDBJ whole genome shotgun (WGS) entry which is preliminary data.</text>
</comment>
<reference evidence="8 9" key="1">
    <citation type="submission" date="2020-03" db="EMBL/GenBank/DDBJ databases">
        <title>WGS of actinomycetes isolated from Thailand.</title>
        <authorList>
            <person name="Thawai C."/>
        </authorList>
    </citation>
    <scope>NUCLEOTIDE SEQUENCE [LARGE SCALE GENOMIC DNA]</scope>
    <source>
        <strain evidence="8 9">HSS6-12</strain>
    </source>
</reference>
<keyword evidence="6 7" id="KW-0472">Membrane</keyword>
<dbReference type="InterPro" id="IPR006311">
    <property type="entry name" value="TAT_signal"/>
</dbReference>
<feature type="transmembrane region" description="Helical" evidence="7">
    <location>
        <begin position="346"/>
        <end position="368"/>
    </location>
</feature>
<name>A0ABX0Z610_9ACTN</name>
<evidence type="ECO:0000313" key="9">
    <source>
        <dbReference type="Proteomes" id="UP000783871"/>
    </source>
</evidence>
<evidence type="ECO:0000256" key="6">
    <source>
        <dbReference type="ARBA" id="ARBA00023136"/>
    </source>
</evidence>
<evidence type="ECO:0000256" key="7">
    <source>
        <dbReference type="SAM" id="Phobius"/>
    </source>
</evidence>
<dbReference type="InterPro" id="IPR050833">
    <property type="entry name" value="Poly_Biosynth_Transport"/>
</dbReference>
<evidence type="ECO:0000256" key="3">
    <source>
        <dbReference type="ARBA" id="ARBA00022475"/>
    </source>
</evidence>
<evidence type="ECO:0000313" key="8">
    <source>
        <dbReference type="EMBL" id="NJP32598.1"/>
    </source>
</evidence>
<feature type="transmembrane region" description="Helical" evidence="7">
    <location>
        <begin position="229"/>
        <end position="255"/>
    </location>
</feature>
<dbReference type="PANTHER" id="PTHR30250:SF10">
    <property type="entry name" value="LIPOPOLYSACCHARIDE BIOSYNTHESIS PROTEIN WZXC"/>
    <property type="match status" value="1"/>
</dbReference>
<dbReference type="EMBL" id="JAATEO010000010">
    <property type="protein sequence ID" value="NJP32598.1"/>
    <property type="molecule type" value="Genomic_DNA"/>
</dbReference>
<comment type="subcellular location">
    <subcellularLocation>
        <location evidence="1">Cell membrane</location>
        <topology evidence="1">Multi-pass membrane protein</topology>
    </subcellularLocation>
</comment>
<keyword evidence="3" id="KW-1003">Cell membrane</keyword>
<protein>
    <submittedName>
        <fullName evidence="8">Lipopolysaccharide biosynthesis protein</fullName>
    </submittedName>
</protein>
<accession>A0ABX0Z610</accession>
<dbReference type="Proteomes" id="UP000783871">
    <property type="component" value="Unassembled WGS sequence"/>
</dbReference>
<sequence>MRRTGLRAGARSRLTVGRRGVLSIASGTVGGQLLLLAAAPALARLYGPADFGVFTVIATLVATLGTVAAFRFELAVPLPEEERRAYGLVALGLTCALLTAVAVTVVVAFVGDAVAAAFGQPALRTWLWLVPWASAAMGCLLVLNQLAIRHRRYGSIGRRNFLQSVSMLLTQLLAGVAGLRSGGLALGLGIGQAAGALMLLPGAHLRSAEAKGAWSPRELWRTALRYRRFPLVLAPSGLTNVLGLQLPVLLIAYWYGSAAAGWLGLTQRVLAAPAALLGVAVAQVYLGELARAARETPERARLIFLGASRRLALIALPGAVLVVVGAPALFRLLFGDGWAGSGAYAQALAIGTAAHFVASPLSQTLIVFGRQGLQLAWDVGRILVVTGAVGLTVLTGGSALAAVWAFGLSAAVAYAASWLLSLRTVVAGSRVSESANSDEQQVPARQPEPA</sequence>
<evidence type="ECO:0000256" key="4">
    <source>
        <dbReference type="ARBA" id="ARBA00022692"/>
    </source>
</evidence>
<dbReference type="Pfam" id="PF13440">
    <property type="entry name" value="Polysacc_synt_3"/>
    <property type="match status" value="1"/>
</dbReference>
<gene>
    <name evidence="8" type="ORF">HCJ94_11550</name>
</gene>
<organism evidence="8 9">
    <name type="scientific">Micromonospora thermarum</name>
    <dbReference type="NCBI Taxonomy" id="2720024"/>
    <lineage>
        <taxon>Bacteria</taxon>
        <taxon>Bacillati</taxon>
        <taxon>Actinomycetota</taxon>
        <taxon>Actinomycetes</taxon>
        <taxon>Micromonosporales</taxon>
        <taxon>Micromonosporaceae</taxon>
        <taxon>Micromonospora</taxon>
    </lineage>
</organism>
<feature type="transmembrane region" description="Helical" evidence="7">
    <location>
        <begin position="21"/>
        <end position="39"/>
    </location>
</feature>
<keyword evidence="5 7" id="KW-1133">Transmembrane helix</keyword>
<comment type="similarity">
    <text evidence="2">Belongs to the polysaccharide synthase family.</text>
</comment>
<feature type="transmembrane region" description="Helical" evidence="7">
    <location>
        <begin position="311"/>
        <end position="334"/>
    </location>
</feature>
<feature type="transmembrane region" description="Helical" evidence="7">
    <location>
        <begin position="185"/>
        <end position="208"/>
    </location>
</feature>
<feature type="transmembrane region" description="Helical" evidence="7">
    <location>
        <begin position="270"/>
        <end position="290"/>
    </location>
</feature>
<evidence type="ECO:0000256" key="1">
    <source>
        <dbReference type="ARBA" id="ARBA00004651"/>
    </source>
</evidence>
<feature type="transmembrane region" description="Helical" evidence="7">
    <location>
        <begin position="160"/>
        <end position="179"/>
    </location>
</feature>
<feature type="transmembrane region" description="Helical" evidence="7">
    <location>
        <begin position="86"/>
        <end position="109"/>
    </location>
</feature>
<keyword evidence="9" id="KW-1185">Reference proteome</keyword>
<feature type="transmembrane region" description="Helical" evidence="7">
    <location>
        <begin position="401"/>
        <end position="420"/>
    </location>
</feature>
<feature type="transmembrane region" description="Helical" evidence="7">
    <location>
        <begin position="129"/>
        <end position="148"/>
    </location>
</feature>
<dbReference type="PROSITE" id="PS51318">
    <property type="entry name" value="TAT"/>
    <property type="match status" value="1"/>
</dbReference>
<feature type="transmembrane region" description="Helical" evidence="7">
    <location>
        <begin position="51"/>
        <end position="74"/>
    </location>
</feature>
<dbReference type="PANTHER" id="PTHR30250">
    <property type="entry name" value="PST FAMILY PREDICTED COLANIC ACID TRANSPORTER"/>
    <property type="match status" value="1"/>
</dbReference>